<name>A0A1B5KXR3_USTVR</name>
<gene>
    <name evidence="2" type="ORF">UVI_02051670</name>
</gene>
<proteinExistence type="predicted"/>
<dbReference type="InterPro" id="IPR052973">
    <property type="entry name" value="Fungal_sec-metab_reg_TF"/>
</dbReference>
<dbReference type="PANTHER" id="PTHR35392:SF3">
    <property type="entry name" value="ZN(2)-C6 FUNGAL-TYPE DOMAIN-CONTAINING PROTEIN"/>
    <property type="match status" value="1"/>
</dbReference>
<feature type="transmembrane region" description="Helical" evidence="1">
    <location>
        <begin position="222"/>
        <end position="240"/>
    </location>
</feature>
<comment type="caution">
    <text evidence="2">The sequence shown here is derived from an EMBL/GenBank/DDBJ whole genome shotgun (WGS) entry which is preliminary data.</text>
</comment>
<sequence>MNCYSRPTGSREAYQGIRTVMNPMARGVSSNVQVIHVSERNTDADTYMELHVQTLGHFPPESDAAAESQGQQVPVLADSYALVSLREAKQQYLQYIQASLGRTLRTSLGRRSGILYQTYLRAYYTMKDDSASQETRHLLVLTFKLWMSIRLSSKPIVMIGAQDVDEHGTPQPDGRPTWTALPPNIVMQLDYVLTGQIQMELREKVLSGLDNMVYKRKQRNWLTIYLATFILLHNLALIKADNGTCTAKCRTEVSWPGMLAQHWY</sequence>
<protein>
    <submittedName>
        <fullName evidence="2">Uncharacterized protein</fullName>
    </submittedName>
</protein>
<dbReference type="PANTHER" id="PTHR35392">
    <property type="entry name" value="ZN(II)2CYS6 TRANSCRIPTION FACTOR (EUROFUNG)-RELATED-RELATED"/>
    <property type="match status" value="1"/>
</dbReference>
<organism evidence="2 3">
    <name type="scientific">Ustilaginoidea virens</name>
    <name type="common">Rice false smut fungus</name>
    <name type="synonym">Villosiclava virens</name>
    <dbReference type="NCBI Taxonomy" id="1159556"/>
    <lineage>
        <taxon>Eukaryota</taxon>
        <taxon>Fungi</taxon>
        <taxon>Dikarya</taxon>
        <taxon>Ascomycota</taxon>
        <taxon>Pezizomycotina</taxon>
        <taxon>Sordariomycetes</taxon>
        <taxon>Hypocreomycetidae</taxon>
        <taxon>Hypocreales</taxon>
        <taxon>Clavicipitaceae</taxon>
        <taxon>Ustilaginoidea</taxon>
    </lineage>
</organism>
<keyword evidence="1" id="KW-1133">Transmembrane helix</keyword>
<accession>A0A1B5KXR3</accession>
<dbReference type="AlphaFoldDB" id="A0A1B5KXR3"/>
<dbReference type="EMBL" id="BBTG02000038">
    <property type="protein sequence ID" value="GAO15851.1"/>
    <property type="molecule type" value="Genomic_DNA"/>
</dbReference>
<evidence type="ECO:0000313" key="3">
    <source>
        <dbReference type="Proteomes" id="UP000054053"/>
    </source>
</evidence>
<reference evidence="3" key="1">
    <citation type="journal article" date="2016" name="Genome Announc.">
        <title>Genome sequence of Ustilaginoidea virens IPU010, a rice pathogenic fungus causing false smut.</title>
        <authorList>
            <person name="Kumagai T."/>
            <person name="Ishii T."/>
            <person name="Terai G."/>
            <person name="Umemura M."/>
            <person name="Machida M."/>
            <person name="Asai K."/>
        </authorList>
    </citation>
    <scope>NUCLEOTIDE SEQUENCE [LARGE SCALE GENOMIC DNA]</scope>
    <source>
        <strain evidence="3">IPU010</strain>
    </source>
</reference>
<keyword evidence="1" id="KW-0472">Membrane</keyword>
<keyword evidence="1" id="KW-0812">Transmembrane</keyword>
<evidence type="ECO:0000256" key="1">
    <source>
        <dbReference type="SAM" id="Phobius"/>
    </source>
</evidence>
<evidence type="ECO:0000313" key="2">
    <source>
        <dbReference type="EMBL" id="GAO15851.1"/>
    </source>
</evidence>
<dbReference type="Proteomes" id="UP000054053">
    <property type="component" value="Unassembled WGS sequence"/>
</dbReference>